<gene>
    <name evidence="1" type="ordered locus">MXAN_4921</name>
</gene>
<reference evidence="1 2" key="1">
    <citation type="journal article" date="2006" name="Proc. Natl. Acad. Sci. U.S.A.">
        <title>Evolution of sensory complexity recorded in a myxobacterial genome.</title>
        <authorList>
            <person name="Goldman B.S."/>
            <person name="Nierman W.C."/>
            <person name="Kaiser D."/>
            <person name="Slater S.C."/>
            <person name="Durkin A.S."/>
            <person name="Eisen J.A."/>
            <person name="Ronning C.M."/>
            <person name="Barbazuk W.B."/>
            <person name="Blanchard M."/>
            <person name="Field C."/>
            <person name="Halling C."/>
            <person name="Hinkle G."/>
            <person name="Iartchuk O."/>
            <person name="Kim H.S."/>
            <person name="Mackenzie C."/>
            <person name="Madupu R."/>
            <person name="Miller N."/>
            <person name="Shvartsbeyn A."/>
            <person name="Sullivan S.A."/>
            <person name="Vaudin M."/>
            <person name="Wiegand R."/>
            <person name="Kaplan H.B."/>
        </authorList>
    </citation>
    <scope>NUCLEOTIDE SEQUENCE [LARGE SCALE GENOMIC DNA]</scope>
    <source>
        <strain evidence="2">DK1622</strain>
    </source>
</reference>
<keyword evidence="2" id="KW-1185">Reference proteome</keyword>
<dbReference type="EMBL" id="CP000113">
    <property type="protein sequence ID" value="ABF93053.1"/>
    <property type="molecule type" value="Genomic_DNA"/>
</dbReference>
<dbReference type="Proteomes" id="UP000002402">
    <property type="component" value="Chromosome"/>
</dbReference>
<dbReference type="CAZy" id="CBM32">
    <property type="family name" value="Carbohydrate-Binding Module Family 32"/>
</dbReference>
<evidence type="ECO:0000313" key="1">
    <source>
        <dbReference type="EMBL" id="ABF93053.1"/>
    </source>
</evidence>
<accession>Q1D2P6</accession>
<organism evidence="1 2">
    <name type="scientific">Myxococcus xanthus (strain DK1622)</name>
    <dbReference type="NCBI Taxonomy" id="246197"/>
    <lineage>
        <taxon>Bacteria</taxon>
        <taxon>Pseudomonadati</taxon>
        <taxon>Myxococcota</taxon>
        <taxon>Myxococcia</taxon>
        <taxon>Myxococcales</taxon>
        <taxon>Cystobacterineae</taxon>
        <taxon>Myxococcaceae</taxon>
        <taxon>Myxococcus</taxon>
    </lineage>
</organism>
<proteinExistence type="predicted"/>
<dbReference type="SUPFAM" id="SSF49785">
    <property type="entry name" value="Galactose-binding domain-like"/>
    <property type="match status" value="1"/>
</dbReference>
<dbReference type="Pfam" id="PF22633">
    <property type="entry name" value="F5_F8_type_C_2"/>
    <property type="match status" value="1"/>
</dbReference>
<dbReference type="KEGG" id="mxa:MXAN_4921"/>
<dbReference type="InterPro" id="IPR008979">
    <property type="entry name" value="Galactose-bd-like_sf"/>
</dbReference>
<dbReference type="Gene3D" id="2.60.120.260">
    <property type="entry name" value="Galactose-binding domain-like"/>
    <property type="match status" value="1"/>
</dbReference>
<evidence type="ECO:0000313" key="2">
    <source>
        <dbReference type="Proteomes" id="UP000002402"/>
    </source>
</evidence>
<name>Q1D2P6_MYXXD</name>
<sequence length="409" mass="43624">MGARFHLEAGRCCVTGGCNCVPAAARFGVQVWSATVYRLRERGEQGAHSLRNLGLGGFLTPAPNGSEARPVPSPERLHSMLPSLSRSGLPIWTLVLAMLLCGTANAQFTGKRRAYASSFWGGTGASGKTISWSALYVALPLDYGYNAANNTIVNLAGVTAAQSDLRTSSTRSLKWGTQIRITNRHPGHAGYGRSVLTTLQDSGPADSILSDAALGGRAASPYKPLGCWIDVTPGVKQALGSTKPETENLIVDFEVVNDLGSSLDLDSNPNLAFGMAASASDSENTGISAPIAAVDGNGAYHLENYRSAWRSAYHANTSDTVWLNVNLGRAEAVRRVVVKWGSFVPPGYTLMGWTPGMSSWVTLATRTGAGGGTHVHSFTSDQTYQYFGLSMSGATRYDVKELEVYRWDY</sequence>
<dbReference type="HOGENOM" id="CLU_672369_0_0_7"/>
<dbReference type="EnsemblBacteria" id="ABF93053">
    <property type="protein sequence ID" value="ABF93053"/>
    <property type="gene ID" value="MXAN_4921"/>
</dbReference>
<protein>
    <submittedName>
        <fullName evidence="1">Uncharacterized protein</fullName>
    </submittedName>
</protein>
<dbReference type="AlphaFoldDB" id="Q1D2P6"/>
<dbReference type="STRING" id="246197.MXAN_4921"/>